<evidence type="ECO:0000313" key="1">
    <source>
        <dbReference type="EMBL" id="QGY81086.1"/>
    </source>
</evidence>
<protein>
    <submittedName>
        <fullName evidence="1">Uncharacterized protein</fullName>
    </submittedName>
</protein>
<dbReference type="KEGG" id="slaa:EUU25_10940"/>
<dbReference type="OrthoDB" id="7593830at2"/>
<sequence length="258" mass="27591">MAQQGQAQTPNPEEAKPCNEAEVMMMIGPNSKATDLLLACAQVPDQTPFKIAKSRFRRFQLLQAMQQNALAEAELVALTTPPLSEKDVFTGTASGNILFGGKRSIGATQIALLGARASYRVFEKDLAAGVPLADKAIALAGHDPAFVFDVAAAYAAKAKAAYLQQNTTEIVANSVRAYLRGVEDPWISDIIKQLPADTQAALQAQRTALRNGAGAYAFAISPQAQTSDKIETAKRVVTEGIMALKALEDFEQNQLGLR</sequence>
<reference evidence="2" key="1">
    <citation type="submission" date="2019-01" db="EMBL/GenBank/DDBJ databases">
        <title>Sphingorhabdus lacus sp.nov., isolated from an oligotrophic freshwater lake.</title>
        <authorList>
            <person name="Park M."/>
        </authorList>
    </citation>
    <scope>NUCLEOTIDE SEQUENCE [LARGE SCALE GENOMIC DNA]</scope>
    <source>
        <strain evidence="2">IMCC1753</strain>
    </source>
</reference>
<gene>
    <name evidence="1" type="ORF">EUU25_10940</name>
</gene>
<dbReference type="Proteomes" id="UP000428803">
    <property type="component" value="Chromosome"/>
</dbReference>
<keyword evidence="2" id="KW-1185">Reference proteome</keyword>
<dbReference type="EMBL" id="CP035733">
    <property type="protein sequence ID" value="QGY81086.1"/>
    <property type="molecule type" value="Genomic_DNA"/>
</dbReference>
<dbReference type="AlphaFoldDB" id="A0A6I6LAH8"/>
<dbReference type="RefSeq" id="WP_158900936.1">
    <property type="nucleotide sequence ID" value="NZ_CP035733.1"/>
</dbReference>
<proteinExistence type="predicted"/>
<evidence type="ECO:0000313" key="2">
    <source>
        <dbReference type="Proteomes" id="UP000428803"/>
    </source>
</evidence>
<accession>A0A6I6LAH8</accession>
<organism evidence="1 2">
    <name type="scientific">Sphingorhabdus lacus</name>
    <dbReference type="NCBI Taxonomy" id="392610"/>
    <lineage>
        <taxon>Bacteria</taxon>
        <taxon>Pseudomonadati</taxon>
        <taxon>Pseudomonadota</taxon>
        <taxon>Alphaproteobacteria</taxon>
        <taxon>Sphingomonadales</taxon>
        <taxon>Sphingomonadaceae</taxon>
        <taxon>Sphingorhabdus</taxon>
    </lineage>
</organism>
<name>A0A6I6LAH8_9SPHN</name>